<dbReference type="EMBL" id="CAJOBD010025658">
    <property type="protein sequence ID" value="CAF4264550.1"/>
    <property type="molecule type" value="Genomic_DNA"/>
</dbReference>
<dbReference type="InterPro" id="IPR016024">
    <property type="entry name" value="ARM-type_fold"/>
</dbReference>
<dbReference type="PANTHER" id="PTHR21567">
    <property type="entry name" value="CLASP"/>
    <property type="match status" value="1"/>
</dbReference>
<dbReference type="GO" id="GO:0090307">
    <property type="term" value="P:mitotic spindle assembly"/>
    <property type="evidence" value="ECO:0007669"/>
    <property type="project" value="TreeGrafter"/>
</dbReference>
<dbReference type="Proteomes" id="UP000663836">
    <property type="component" value="Unassembled WGS sequence"/>
</dbReference>
<feature type="non-terminal residue" evidence="1">
    <location>
        <position position="116"/>
    </location>
</feature>
<dbReference type="GO" id="GO:0008017">
    <property type="term" value="F:microtubule binding"/>
    <property type="evidence" value="ECO:0007669"/>
    <property type="project" value="TreeGrafter"/>
</dbReference>
<sequence length="116" mass="13084">DLEIKQIFFPFINELFISVLQITRSAEQAAHAAAQYLPAESIVRVLKPITEQAKYPMNQSAITMLQKTIEFMNKDTCLDLMPEMIPSLLTSWDNETSSVRKAAVFCLVSIYLVVGD</sequence>
<accession>A0A820FK30</accession>
<evidence type="ECO:0000313" key="2">
    <source>
        <dbReference type="Proteomes" id="UP000663836"/>
    </source>
</evidence>
<dbReference type="GO" id="GO:0040001">
    <property type="term" value="P:establishment of mitotic spindle localization"/>
    <property type="evidence" value="ECO:0007669"/>
    <property type="project" value="TreeGrafter"/>
</dbReference>
<proteinExistence type="predicted"/>
<feature type="non-terminal residue" evidence="1">
    <location>
        <position position="1"/>
    </location>
</feature>
<organism evidence="1 2">
    <name type="scientific">Rotaria sordida</name>
    <dbReference type="NCBI Taxonomy" id="392033"/>
    <lineage>
        <taxon>Eukaryota</taxon>
        <taxon>Metazoa</taxon>
        <taxon>Spiralia</taxon>
        <taxon>Gnathifera</taxon>
        <taxon>Rotifera</taxon>
        <taxon>Eurotatoria</taxon>
        <taxon>Bdelloidea</taxon>
        <taxon>Philodinida</taxon>
        <taxon>Philodinidae</taxon>
        <taxon>Rotaria</taxon>
    </lineage>
</organism>
<evidence type="ECO:0000313" key="1">
    <source>
        <dbReference type="EMBL" id="CAF4264550.1"/>
    </source>
</evidence>
<name>A0A820FK30_9BILA</name>
<dbReference type="GO" id="GO:0005876">
    <property type="term" value="C:spindle microtubule"/>
    <property type="evidence" value="ECO:0007669"/>
    <property type="project" value="TreeGrafter"/>
</dbReference>
<dbReference type="GO" id="GO:0005815">
    <property type="term" value="C:microtubule organizing center"/>
    <property type="evidence" value="ECO:0007669"/>
    <property type="project" value="TreeGrafter"/>
</dbReference>
<reference evidence="1" key="1">
    <citation type="submission" date="2021-02" db="EMBL/GenBank/DDBJ databases">
        <authorList>
            <person name="Nowell W R."/>
        </authorList>
    </citation>
    <scope>NUCLEOTIDE SEQUENCE</scope>
</reference>
<dbReference type="Gene3D" id="1.25.10.10">
    <property type="entry name" value="Leucine-rich Repeat Variant"/>
    <property type="match status" value="1"/>
</dbReference>
<dbReference type="AlphaFoldDB" id="A0A820FK30"/>
<evidence type="ECO:0008006" key="3">
    <source>
        <dbReference type="Google" id="ProtNLM"/>
    </source>
</evidence>
<dbReference type="GO" id="GO:0005881">
    <property type="term" value="C:cytoplasmic microtubule"/>
    <property type="evidence" value="ECO:0007669"/>
    <property type="project" value="TreeGrafter"/>
</dbReference>
<dbReference type="GO" id="GO:0000776">
    <property type="term" value="C:kinetochore"/>
    <property type="evidence" value="ECO:0007669"/>
    <property type="project" value="TreeGrafter"/>
</dbReference>
<dbReference type="InterPro" id="IPR011989">
    <property type="entry name" value="ARM-like"/>
</dbReference>
<gene>
    <name evidence="1" type="ORF">JBS370_LOCUS39198</name>
</gene>
<dbReference type="GO" id="GO:0045180">
    <property type="term" value="C:basal cortex"/>
    <property type="evidence" value="ECO:0007669"/>
    <property type="project" value="TreeGrafter"/>
</dbReference>
<comment type="caution">
    <text evidence="1">The sequence shown here is derived from an EMBL/GenBank/DDBJ whole genome shotgun (WGS) entry which is preliminary data.</text>
</comment>
<protein>
    <recommendedName>
        <fullName evidence="3">TOG domain-containing protein</fullName>
    </recommendedName>
</protein>
<dbReference type="PANTHER" id="PTHR21567:SF9">
    <property type="entry name" value="CLIP-ASSOCIATING PROTEIN"/>
    <property type="match status" value="1"/>
</dbReference>
<dbReference type="GO" id="GO:0072686">
    <property type="term" value="C:mitotic spindle"/>
    <property type="evidence" value="ECO:0007669"/>
    <property type="project" value="TreeGrafter"/>
</dbReference>
<dbReference type="SUPFAM" id="SSF48371">
    <property type="entry name" value="ARM repeat"/>
    <property type="match status" value="1"/>
</dbReference>